<dbReference type="AlphaFoldDB" id="A0A8J8PEQ4"/>
<protein>
    <recommendedName>
        <fullName evidence="1">CobW/HypB/UreG nucleotide-binding domain-containing protein</fullName>
    </recommendedName>
</protein>
<reference evidence="2" key="1">
    <citation type="submission" date="2016-03" db="EMBL/GenBank/DDBJ databases">
        <authorList>
            <person name="Borrel G."/>
            <person name="Mccann A."/>
            <person name="O'Toole P.W."/>
        </authorList>
    </citation>
    <scope>NUCLEOTIDE SEQUENCE</scope>
    <source>
        <strain evidence="2">183</strain>
    </source>
</reference>
<dbReference type="InterPro" id="IPR027417">
    <property type="entry name" value="P-loop_NTPase"/>
</dbReference>
<dbReference type="Gene3D" id="3.40.50.300">
    <property type="entry name" value="P-loop containing nucleotide triphosphate hydrolases"/>
    <property type="match status" value="1"/>
</dbReference>
<evidence type="ECO:0000259" key="1">
    <source>
        <dbReference type="Pfam" id="PF02492"/>
    </source>
</evidence>
<dbReference type="RefSeq" id="WP_400195049.1">
    <property type="nucleotide sequence ID" value="NZ_CAYAYE010000043.1"/>
</dbReference>
<dbReference type="SUPFAM" id="SSF52540">
    <property type="entry name" value="P-loop containing nucleoside triphosphate hydrolases"/>
    <property type="match status" value="1"/>
</dbReference>
<dbReference type="GO" id="GO:0005737">
    <property type="term" value="C:cytoplasm"/>
    <property type="evidence" value="ECO:0007669"/>
    <property type="project" value="TreeGrafter"/>
</dbReference>
<name>A0A8J8PEQ4_9ARCH</name>
<dbReference type="InterPro" id="IPR003495">
    <property type="entry name" value="CobW/HypB/UreG_nucleotide-bd"/>
</dbReference>
<gene>
    <name evidence="2" type="ORF">A3207_05290</name>
</gene>
<dbReference type="PANTHER" id="PTHR13748:SF62">
    <property type="entry name" value="COBW DOMAIN-CONTAINING PROTEIN"/>
    <property type="match status" value="1"/>
</dbReference>
<feature type="domain" description="CobW/HypB/UreG nucleotide-binding" evidence="1">
    <location>
        <begin position="5"/>
        <end position="177"/>
    </location>
</feature>
<evidence type="ECO:0000313" key="3">
    <source>
        <dbReference type="Proteomes" id="UP000752814"/>
    </source>
</evidence>
<dbReference type="PANTHER" id="PTHR13748">
    <property type="entry name" value="COBW-RELATED"/>
    <property type="match status" value="1"/>
</dbReference>
<sequence length="197" mass="21069">MIICQIAGFLGSGKTTLLIRLGTALSAKGKRVAIIVNEVGEVGVDGSVIDSSGLKSVELAEGCICCSLSGSLQHTLKQIKNDYDPDLIIIEPTGIAFPTKIVQLVRTAMVGEERMITISLIDAFRAVNLFKEAELFVSRQIAGADIVAVNKIDAVDEDTIKETEKIVKKVNREAQIVFISAKNGDGVDNLIKLLEAA</sequence>
<proteinExistence type="predicted"/>
<organism evidence="2 3">
    <name type="scientific">Candidatus Methanomassiliicoccus intestinalis</name>
    <dbReference type="NCBI Taxonomy" id="1406512"/>
    <lineage>
        <taxon>Archaea</taxon>
        <taxon>Methanobacteriati</taxon>
        <taxon>Thermoplasmatota</taxon>
        <taxon>Thermoplasmata</taxon>
        <taxon>Methanomassiliicoccales</taxon>
        <taxon>Methanomassiliicoccaceae</taxon>
        <taxon>Methanomassiliicoccus</taxon>
    </lineage>
</organism>
<evidence type="ECO:0000313" key="2">
    <source>
        <dbReference type="EMBL" id="TQS81280.1"/>
    </source>
</evidence>
<accession>A0A8J8PEQ4</accession>
<dbReference type="InterPro" id="IPR051316">
    <property type="entry name" value="Zinc-reg_GTPase_activator"/>
</dbReference>
<dbReference type="Pfam" id="PF02492">
    <property type="entry name" value="cobW"/>
    <property type="match status" value="1"/>
</dbReference>
<dbReference type="EMBL" id="LVVT01000024">
    <property type="protein sequence ID" value="TQS81280.1"/>
    <property type="molecule type" value="Genomic_DNA"/>
</dbReference>
<dbReference type="Proteomes" id="UP000752814">
    <property type="component" value="Unassembled WGS sequence"/>
</dbReference>
<comment type="caution">
    <text evidence="2">The sequence shown here is derived from an EMBL/GenBank/DDBJ whole genome shotgun (WGS) entry which is preliminary data.</text>
</comment>